<dbReference type="InterPro" id="IPR038770">
    <property type="entry name" value="Na+/solute_symporter_sf"/>
</dbReference>
<keyword evidence="4" id="KW-1003">Cell membrane</keyword>
<feature type="domain" description="RCK N-terminal" evidence="11">
    <location>
        <begin position="415"/>
        <end position="494"/>
    </location>
</feature>
<keyword evidence="8 9" id="KW-0472">Membrane</keyword>
<dbReference type="GO" id="GO:0015297">
    <property type="term" value="F:antiporter activity"/>
    <property type="evidence" value="ECO:0007669"/>
    <property type="project" value="UniProtKB-KW"/>
</dbReference>
<feature type="transmembrane region" description="Helical" evidence="9">
    <location>
        <begin position="87"/>
        <end position="109"/>
    </location>
</feature>
<dbReference type="InterPro" id="IPR003148">
    <property type="entry name" value="RCK_N"/>
</dbReference>
<evidence type="ECO:0000259" key="11">
    <source>
        <dbReference type="Pfam" id="PF02254"/>
    </source>
</evidence>
<feature type="transmembrane region" description="Helical" evidence="9">
    <location>
        <begin position="294"/>
        <end position="318"/>
    </location>
</feature>
<dbReference type="Gene3D" id="3.40.50.720">
    <property type="entry name" value="NAD(P)-binding Rossmann-like Domain"/>
    <property type="match status" value="1"/>
</dbReference>
<dbReference type="PANTHER" id="PTHR32507">
    <property type="entry name" value="NA(+)/H(+) ANTIPORTER 1"/>
    <property type="match status" value="1"/>
</dbReference>
<dbReference type="SUPFAM" id="SSF51735">
    <property type="entry name" value="NAD(P)-binding Rossmann-fold domains"/>
    <property type="match status" value="1"/>
</dbReference>
<dbReference type="RefSeq" id="WP_130628736.1">
    <property type="nucleotide sequence ID" value="NZ_CP036164.1"/>
</dbReference>
<feature type="transmembrane region" description="Helical" evidence="9">
    <location>
        <begin position="216"/>
        <end position="235"/>
    </location>
</feature>
<dbReference type="Gene3D" id="1.20.1530.20">
    <property type="match status" value="1"/>
</dbReference>
<evidence type="ECO:0000256" key="4">
    <source>
        <dbReference type="ARBA" id="ARBA00022475"/>
    </source>
</evidence>
<protein>
    <submittedName>
        <fullName evidence="12">Sodium:proton antiporter</fullName>
    </submittedName>
</protein>
<evidence type="ECO:0000256" key="2">
    <source>
        <dbReference type="ARBA" id="ARBA00022448"/>
    </source>
</evidence>
<keyword evidence="6 9" id="KW-1133">Transmembrane helix</keyword>
<reference evidence="12 13" key="1">
    <citation type="submission" date="2019-02" db="EMBL/GenBank/DDBJ databases">
        <title>Genomic data mining of an Antarctic deep-sea actinobacterium, Janibacterlimosus P3-3-X1.</title>
        <authorList>
            <person name="Liao L."/>
            <person name="Chen B."/>
        </authorList>
    </citation>
    <scope>NUCLEOTIDE SEQUENCE [LARGE SCALE GENOMIC DNA]</scope>
    <source>
        <strain evidence="12 13">P3-3-X1</strain>
    </source>
</reference>
<dbReference type="InterPro" id="IPR036291">
    <property type="entry name" value="NAD(P)-bd_dom_sf"/>
</dbReference>
<feature type="transmembrane region" description="Helical" evidence="9">
    <location>
        <begin position="147"/>
        <end position="170"/>
    </location>
</feature>
<dbReference type="Pfam" id="PF00999">
    <property type="entry name" value="Na_H_Exchanger"/>
    <property type="match status" value="1"/>
</dbReference>
<keyword evidence="13" id="KW-1185">Reference proteome</keyword>
<dbReference type="Proteomes" id="UP000290408">
    <property type="component" value="Chromosome"/>
</dbReference>
<dbReference type="GO" id="GO:0006813">
    <property type="term" value="P:potassium ion transport"/>
    <property type="evidence" value="ECO:0007669"/>
    <property type="project" value="InterPro"/>
</dbReference>
<keyword evidence="2" id="KW-0813">Transport</keyword>
<evidence type="ECO:0000256" key="5">
    <source>
        <dbReference type="ARBA" id="ARBA00022692"/>
    </source>
</evidence>
<organism evidence="12 13">
    <name type="scientific">Janibacter limosus</name>
    <dbReference type="NCBI Taxonomy" id="53458"/>
    <lineage>
        <taxon>Bacteria</taxon>
        <taxon>Bacillati</taxon>
        <taxon>Actinomycetota</taxon>
        <taxon>Actinomycetes</taxon>
        <taxon>Micrococcales</taxon>
        <taxon>Intrasporangiaceae</taxon>
        <taxon>Janibacter</taxon>
    </lineage>
</organism>
<accession>A0A4V0ZAS3</accession>
<evidence type="ECO:0000313" key="12">
    <source>
        <dbReference type="EMBL" id="QBF45498.1"/>
    </source>
</evidence>
<evidence type="ECO:0000259" key="10">
    <source>
        <dbReference type="Pfam" id="PF00999"/>
    </source>
</evidence>
<feature type="domain" description="Cation/H+ exchanger transmembrane" evidence="10">
    <location>
        <begin position="15"/>
        <end position="401"/>
    </location>
</feature>
<dbReference type="InterPro" id="IPR006153">
    <property type="entry name" value="Cation/H_exchanger_TM"/>
</dbReference>
<dbReference type="EMBL" id="CP036164">
    <property type="protein sequence ID" value="QBF45498.1"/>
    <property type="molecule type" value="Genomic_DNA"/>
</dbReference>
<dbReference type="OrthoDB" id="570124at2"/>
<dbReference type="GO" id="GO:1902600">
    <property type="term" value="P:proton transmembrane transport"/>
    <property type="evidence" value="ECO:0007669"/>
    <property type="project" value="InterPro"/>
</dbReference>
<feature type="transmembrane region" description="Helical" evidence="9">
    <location>
        <begin position="182"/>
        <end position="204"/>
    </location>
</feature>
<dbReference type="PANTHER" id="PTHR32507:SF0">
    <property type="entry name" value="NA(+)_H(+) ANTIPORTER 2-RELATED"/>
    <property type="match status" value="1"/>
</dbReference>
<evidence type="ECO:0000256" key="8">
    <source>
        <dbReference type="ARBA" id="ARBA00023136"/>
    </source>
</evidence>
<keyword evidence="7" id="KW-0406">Ion transport</keyword>
<feature type="transmembrane region" description="Helical" evidence="9">
    <location>
        <begin position="378"/>
        <end position="396"/>
    </location>
</feature>
<evidence type="ECO:0000256" key="1">
    <source>
        <dbReference type="ARBA" id="ARBA00004651"/>
    </source>
</evidence>
<evidence type="ECO:0000256" key="3">
    <source>
        <dbReference type="ARBA" id="ARBA00022449"/>
    </source>
</evidence>
<evidence type="ECO:0000313" key="13">
    <source>
        <dbReference type="Proteomes" id="UP000290408"/>
    </source>
</evidence>
<dbReference type="GO" id="GO:0005886">
    <property type="term" value="C:plasma membrane"/>
    <property type="evidence" value="ECO:0007669"/>
    <property type="project" value="UniProtKB-SubCell"/>
</dbReference>
<feature type="transmembrane region" description="Helical" evidence="9">
    <location>
        <begin position="31"/>
        <end position="50"/>
    </location>
</feature>
<dbReference type="AlphaFoldDB" id="A0A4V0ZAS3"/>
<keyword evidence="3" id="KW-0050">Antiport</keyword>
<evidence type="ECO:0000256" key="6">
    <source>
        <dbReference type="ARBA" id="ARBA00022989"/>
    </source>
</evidence>
<name>A0A4V0ZAS3_9MICO</name>
<dbReference type="STRING" id="1216970.GCA_001570985_01048"/>
<dbReference type="KEGG" id="jli:EXU32_04000"/>
<feature type="transmembrane region" description="Helical" evidence="9">
    <location>
        <begin position="330"/>
        <end position="350"/>
    </location>
</feature>
<keyword evidence="5 9" id="KW-0812">Transmembrane</keyword>
<gene>
    <name evidence="12" type="ORF">EXU32_04000</name>
</gene>
<comment type="subcellular location">
    <subcellularLocation>
        <location evidence="1">Cell membrane</location>
        <topology evidence="1">Multi-pass membrane protein</topology>
    </subcellularLocation>
</comment>
<dbReference type="Pfam" id="PF02254">
    <property type="entry name" value="TrkA_N"/>
    <property type="match status" value="1"/>
</dbReference>
<sequence length="607" mass="64119">MTFDPATYLALVTALAVLCQVIAWSVRIPSILILLVVGFALGQLVSPDEVLGREVLFGGVSLAVGIILFEGSLSLRLHDIRDLRRPILRLCSVTVAVAWALITLTGWLLGFPLELALLVGAILVVTGPTVIAPILRQLRPTRRVAALLRWEGIVVDPIGAILAVLVFQAVLAGASADPWLAVARTLGITIVTAVGIALVLGIVLEYAIKRRLVPDFLHGAVFIAAAVGALSLSDLVQDESGLLTVTILGIYLANRPNLHLEHVIEFKEHLQVLLVGMLFVILAGRVAPAEVVEIAPVAGVFVLVLVLVVRPVSIALGIRGTAVTGRERRLLAFMAPRGIVAAAVTSVFALELSHAAEGVADPAQAARLELLGEEAARMVPLVFLVIVATVAIYGLGVGRLAERLGLATASPQGVVLAGGPAWAVGVAELLDELGVPVVIVSDDPSEISSARMAGVRAERANILSDYAVRDMDLAGMKTLVALTDGDERNATAAREFAHVLGRGNVFQLAPQAQQAVGKDRTETASHLTARTAFAPALGHAELAERVADLRVKRTSLTEQYTFDDFQRTYDGGAIALFTVEDDEVEVVTEKTALEGELTLIALVPSTD</sequence>
<proteinExistence type="predicted"/>
<evidence type="ECO:0000256" key="9">
    <source>
        <dbReference type="SAM" id="Phobius"/>
    </source>
</evidence>
<feature type="transmembrane region" description="Helical" evidence="9">
    <location>
        <begin position="115"/>
        <end position="135"/>
    </location>
</feature>
<feature type="transmembrane region" description="Helical" evidence="9">
    <location>
        <begin position="56"/>
        <end position="75"/>
    </location>
</feature>
<evidence type="ECO:0000256" key="7">
    <source>
        <dbReference type="ARBA" id="ARBA00023065"/>
    </source>
</evidence>